<name>A0A1H4NAW4_9BACT</name>
<sequence length="386" mass="40500">MSSSPIQVAVVGAGAFGRNHLRVYRALEASGIHLAACVDPSEAARSAIGAEYGIPVFASIEELLAAGLPITAASVCTPTVFHADAAIRLMAAGIDVLIEKPIAGTLAEADAILSTAKQYGRVVQIGHLERFNPAVTAAVPLLNRPMFFESHRLSIFTPRSLDVDVVLDLMIHDLDVVLTMAASPVREVRAVGLPVLSQKTDIANVRVEFESGAVANFTASRISTERVRKLRFFQPHQYLSLDFARQDLLMIDVTAAASLTPAQMQALFAGGAGITASETHSNEEVEAHLAQLRAAKGSAASDSPIAADLAARSGLAAAAAHPSAGLSLRKVPTEPGEPLRLEIESFLEAVRTRSTPRVSAENGRAALALALEINAAIAAHAEHAGL</sequence>
<evidence type="ECO:0000259" key="1">
    <source>
        <dbReference type="Pfam" id="PF01408"/>
    </source>
</evidence>
<dbReference type="AlphaFoldDB" id="A0A1H4NAW4"/>
<organism evidence="3 4">
    <name type="scientific">Terriglobus roseus</name>
    <dbReference type="NCBI Taxonomy" id="392734"/>
    <lineage>
        <taxon>Bacteria</taxon>
        <taxon>Pseudomonadati</taxon>
        <taxon>Acidobacteriota</taxon>
        <taxon>Terriglobia</taxon>
        <taxon>Terriglobales</taxon>
        <taxon>Acidobacteriaceae</taxon>
        <taxon>Terriglobus</taxon>
    </lineage>
</organism>
<dbReference type="Proteomes" id="UP000182409">
    <property type="component" value="Unassembled WGS sequence"/>
</dbReference>
<accession>A0A1H4NAW4</accession>
<dbReference type="Pfam" id="PF01408">
    <property type="entry name" value="GFO_IDH_MocA"/>
    <property type="match status" value="1"/>
</dbReference>
<gene>
    <name evidence="3" type="ORF">SAMN05443244_2194</name>
</gene>
<dbReference type="GO" id="GO:0000166">
    <property type="term" value="F:nucleotide binding"/>
    <property type="evidence" value="ECO:0007669"/>
    <property type="project" value="InterPro"/>
</dbReference>
<dbReference type="Gene3D" id="3.30.360.10">
    <property type="entry name" value="Dihydrodipicolinate Reductase, domain 2"/>
    <property type="match status" value="1"/>
</dbReference>
<protein>
    <submittedName>
        <fullName evidence="3">Predicted dehydrogenase</fullName>
    </submittedName>
</protein>
<reference evidence="3 4" key="1">
    <citation type="submission" date="2016-10" db="EMBL/GenBank/DDBJ databases">
        <authorList>
            <person name="de Groot N.N."/>
        </authorList>
    </citation>
    <scope>NUCLEOTIDE SEQUENCE [LARGE SCALE GENOMIC DNA]</scope>
    <source>
        <strain evidence="3 4">AB35.6</strain>
    </source>
</reference>
<dbReference type="PANTHER" id="PTHR43377">
    <property type="entry name" value="BILIVERDIN REDUCTASE A"/>
    <property type="match status" value="1"/>
</dbReference>
<feature type="domain" description="GFO/IDH/MocA-like oxidoreductase" evidence="2">
    <location>
        <begin position="162"/>
        <end position="226"/>
    </location>
</feature>
<dbReference type="InterPro" id="IPR036291">
    <property type="entry name" value="NAD(P)-bd_dom_sf"/>
</dbReference>
<evidence type="ECO:0000259" key="2">
    <source>
        <dbReference type="Pfam" id="PF22725"/>
    </source>
</evidence>
<feature type="domain" description="Gfo/Idh/MocA-like oxidoreductase N-terminal" evidence="1">
    <location>
        <begin position="6"/>
        <end position="127"/>
    </location>
</feature>
<dbReference type="InterPro" id="IPR055170">
    <property type="entry name" value="GFO_IDH_MocA-like_dom"/>
</dbReference>
<dbReference type="PANTHER" id="PTHR43377:SF1">
    <property type="entry name" value="BILIVERDIN REDUCTASE A"/>
    <property type="match status" value="1"/>
</dbReference>
<dbReference type="InterPro" id="IPR051450">
    <property type="entry name" value="Gfo/Idh/MocA_Oxidoreductases"/>
</dbReference>
<dbReference type="SUPFAM" id="SSF51735">
    <property type="entry name" value="NAD(P)-binding Rossmann-fold domains"/>
    <property type="match status" value="1"/>
</dbReference>
<dbReference type="Pfam" id="PF22725">
    <property type="entry name" value="GFO_IDH_MocA_C3"/>
    <property type="match status" value="1"/>
</dbReference>
<evidence type="ECO:0000313" key="3">
    <source>
        <dbReference type="EMBL" id="SEB92411.1"/>
    </source>
</evidence>
<dbReference type="InterPro" id="IPR000683">
    <property type="entry name" value="Gfo/Idh/MocA-like_OxRdtase_N"/>
</dbReference>
<proteinExistence type="predicted"/>
<dbReference type="EMBL" id="FNSD01000001">
    <property type="protein sequence ID" value="SEB92411.1"/>
    <property type="molecule type" value="Genomic_DNA"/>
</dbReference>
<dbReference type="RefSeq" id="WP_074653990.1">
    <property type="nucleotide sequence ID" value="NZ_FNSD01000001.1"/>
</dbReference>
<evidence type="ECO:0000313" key="4">
    <source>
        <dbReference type="Proteomes" id="UP000182409"/>
    </source>
</evidence>
<dbReference type="Gene3D" id="3.40.50.720">
    <property type="entry name" value="NAD(P)-binding Rossmann-like Domain"/>
    <property type="match status" value="1"/>
</dbReference>
<dbReference type="SUPFAM" id="SSF55347">
    <property type="entry name" value="Glyceraldehyde-3-phosphate dehydrogenase-like, C-terminal domain"/>
    <property type="match status" value="1"/>
</dbReference>